<name>A0A0H4VBK0_9SPHN</name>
<evidence type="ECO:0000259" key="4">
    <source>
        <dbReference type="SMART" id="SM00388"/>
    </source>
</evidence>
<protein>
    <recommendedName>
        <fullName evidence="2">histidine kinase</fullName>
        <ecNumber evidence="2">2.7.13.3</ecNumber>
    </recommendedName>
</protein>
<dbReference type="EC" id="2.7.13.3" evidence="2"/>
<dbReference type="AlphaFoldDB" id="A0A0H4VBK0"/>
<accession>A0A0H4VBK0</accession>
<dbReference type="EMBL" id="CP011310">
    <property type="protein sequence ID" value="AKQ42032.1"/>
    <property type="molecule type" value="Genomic_DNA"/>
</dbReference>
<sequence length="552" mass="59201">MQFDDRLATVLRTRADSDAILRTQFRQLLDLLGAMREDMMSGLVQQAYGRLGLLMEAIPQDAQSQILREPGLRLRNPRLIGFLAQGNPKPAAAAMATARLEDAQWIELIPHLPITARGFMRHRRDLSPAVKDLLAKLGVVDLVLPVPQEMQGELSTKDAEPPIASQSVVPPSPSATEKDGIGALLRRIEAFREGRRSQPNAPLKAPPVSRQLSGFEFTADAEGYVHWADDTVAPLLVGLRLTSATPGLLIKLSDRAAARLKARQPVHAEPVTLDIATEIAGEWRIDAVPLFDPLTGSFTGYGGCLRRPAPVGADSLPDDESDAMRQVLHELRTPVNAIQGFAEIIQQQLFGSAPHQYRAHAAAIAVDAAKLLAGFDEVDRLVSLEGAAMVLEPGEADLHLAVADTVKRLEGVLRSRNAGFSLIVNGADFTVALERTDALALCWRLLATAAGAISPGDEVALNLSSDGETIQLELDAPGGLTKTGNGDTGEAGRQRAVNAGMFGTDFTFRLAQAEAHAAGGKLICKKNRLILTLPTLTHPRSEPSPEMGRDSG</sequence>
<dbReference type="STRING" id="1648404.CP97_08380"/>
<dbReference type="InterPro" id="IPR003661">
    <property type="entry name" value="HisK_dim/P_dom"/>
</dbReference>
<dbReference type="RefSeq" id="WP_048885551.1">
    <property type="nucleotide sequence ID" value="NZ_CP011310.1"/>
</dbReference>
<dbReference type="OrthoDB" id="9813151at2"/>
<keyword evidence="5" id="KW-0808">Transferase</keyword>
<organism evidence="5 6">
    <name type="scientific">Aurantiacibacter atlanticus</name>
    <dbReference type="NCBI Taxonomy" id="1648404"/>
    <lineage>
        <taxon>Bacteria</taxon>
        <taxon>Pseudomonadati</taxon>
        <taxon>Pseudomonadota</taxon>
        <taxon>Alphaproteobacteria</taxon>
        <taxon>Sphingomonadales</taxon>
        <taxon>Erythrobacteraceae</taxon>
        <taxon>Aurantiacibacter</taxon>
    </lineage>
</organism>
<comment type="catalytic activity">
    <reaction evidence="1">
        <text>ATP + protein L-histidine = ADP + protein N-phospho-L-histidine.</text>
        <dbReference type="EC" id="2.7.13.3"/>
    </reaction>
</comment>
<dbReference type="Pfam" id="PF00512">
    <property type="entry name" value="HisKA"/>
    <property type="match status" value="1"/>
</dbReference>
<evidence type="ECO:0000256" key="3">
    <source>
        <dbReference type="SAM" id="MobiDB-lite"/>
    </source>
</evidence>
<evidence type="ECO:0000256" key="1">
    <source>
        <dbReference type="ARBA" id="ARBA00000085"/>
    </source>
</evidence>
<keyword evidence="5" id="KW-0418">Kinase</keyword>
<evidence type="ECO:0000313" key="6">
    <source>
        <dbReference type="Proteomes" id="UP000059113"/>
    </source>
</evidence>
<dbReference type="KEGG" id="ery:CP97_08380"/>
<feature type="region of interest" description="Disordered" evidence="3">
    <location>
        <begin position="153"/>
        <end position="178"/>
    </location>
</feature>
<dbReference type="SMART" id="SM00388">
    <property type="entry name" value="HisKA"/>
    <property type="match status" value="1"/>
</dbReference>
<gene>
    <name evidence="5" type="ORF">CP97_08380</name>
</gene>
<evidence type="ECO:0000313" key="5">
    <source>
        <dbReference type="EMBL" id="AKQ42032.1"/>
    </source>
</evidence>
<dbReference type="Proteomes" id="UP000059113">
    <property type="component" value="Chromosome"/>
</dbReference>
<keyword evidence="6" id="KW-1185">Reference proteome</keyword>
<dbReference type="CDD" id="cd00082">
    <property type="entry name" value="HisKA"/>
    <property type="match status" value="1"/>
</dbReference>
<dbReference type="SUPFAM" id="SSF47384">
    <property type="entry name" value="Homodimeric domain of signal transducing histidine kinase"/>
    <property type="match status" value="1"/>
</dbReference>
<evidence type="ECO:0000256" key="2">
    <source>
        <dbReference type="ARBA" id="ARBA00012438"/>
    </source>
</evidence>
<dbReference type="PATRIC" id="fig|1648404.4.peg.1743"/>
<dbReference type="Gene3D" id="1.10.287.130">
    <property type="match status" value="1"/>
</dbReference>
<dbReference type="GO" id="GO:0000155">
    <property type="term" value="F:phosphorelay sensor kinase activity"/>
    <property type="evidence" value="ECO:0007669"/>
    <property type="project" value="InterPro"/>
</dbReference>
<proteinExistence type="predicted"/>
<feature type="domain" description="Signal transduction histidine kinase dimerisation/phosphoacceptor" evidence="4">
    <location>
        <begin position="319"/>
        <end position="387"/>
    </location>
</feature>
<dbReference type="InterPro" id="IPR036097">
    <property type="entry name" value="HisK_dim/P_sf"/>
</dbReference>
<reference evidence="6" key="2">
    <citation type="submission" date="2015-04" db="EMBL/GenBank/DDBJ databases">
        <title>The complete genome sequence of Erythrobacter sp. s21-N3.</title>
        <authorList>
            <person name="Zhuang L."/>
            <person name="Liu Y."/>
            <person name="Shao Z."/>
        </authorList>
    </citation>
    <scope>NUCLEOTIDE SEQUENCE [LARGE SCALE GENOMIC DNA]</scope>
    <source>
        <strain evidence="6">s21-N3</strain>
    </source>
</reference>
<reference evidence="5 6" key="1">
    <citation type="journal article" date="2015" name="Int. J. Syst. Evol. Microbiol.">
        <title>Erythrobacter atlanticus sp. nov., a bacterium from ocean sediment able to degrade polycyclic aromatic hydrocarbons.</title>
        <authorList>
            <person name="Zhuang L."/>
            <person name="Liu Y."/>
            <person name="Wang L."/>
            <person name="Wang W."/>
            <person name="Shao Z."/>
        </authorList>
    </citation>
    <scope>NUCLEOTIDE SEQUENCE [LARGE SCALE GENOMIC DNA]</scope>
    <source>
        <strain evidence="6">s21-N3</strain>
    </source>
</reference>